<keyword evidence="2" id="KW-0813">Transport</keyword>
<feature type="transmembrane region" description="Helical" evidence="6">
    <location>
        <begin position="125"/>
        <end position="148"/>
    </location>
</feature>
<sequence length="307" mass="32284">MLYVLSAIFLGWILGANNTASIFGPGIASGVFSHRKVALIGSVFVVLGALINGSEGLKNLSSLGSNYAYDGAIVLLCAGLTMLALTRLGFPASATQTVFGGMVGAGLVRVGVASMNWHIVARFLLSWVLTPLFAALTAFFIYHVLAFFFRKIHRTQFQDIFVYIASWLAGLYDAYALGANNVANVTGPVLIHLSSLELAALLGGSSIALGVIFSSRKVIDTVGKQIVALDHFSSLVAMLAQATTLFTFSFVGIPVAASQAIVGGVIGAGYARGIKLSSWKTVLSMMSAWLLAPLASGVLSAFVCRFF</sequence>
<dbReference type="Pfam" id="PF01384">
    <property type="entry name" value="PHO4"/>
    <property type="match status" value="1"/>
</dbReference>
<dbReference type="PATRIC" id="fig|1123384.7.peg.1605"/>
<keyword evidence="8" id="KW-1185">Reference proteome</keyword>
<dbReference type="GO" id="GO:0016020">
    <property type="term" value="C:membrane"/>
    <property type="evidence" value="ECO:0007669"/>
    <property type="project" value="UniProtKB-SubCell"/>
</dbReference>
<dbReference type="RefSeq" id="WP_031505015.1">
    <property type="nucleotide sequence ID" value="NC_022795.1"/>
</dbReference>
<organism evidence="7 8">
    <name type="scientific">Pseudothermotoga hypogea DSM 11164 = NBRC 106472</name>
    <dbReference type="NCBI Taxonomy" id="1123384"/>
    <lineage>
        <taxon>Bacteria</taxon>
        <taxon>Thermotogati</taxon>
        <taxon>Thermotogota</taxon>
        <taxon>Thermotogae</taxon>
        <taxon>Thermotogales</taxon>
        <taxon>Thermotogaceae</taxon>
        <taxon>Pseudothermotoga</taxon>
    </lineage>
</organism>
<dbReference type="KEGG" id="phy:AJ81_08010"/>
<reference evidence="7 8" key="1">
    <citation type="submission" date="2014-01" db="EMBL/GenBank/DDBJ databases">
        <title>Genome sequencing of Thermotog hypogea.</title>
        <authorList>
            <person name="Zhang X."/>
            <person name="Alvare G."/>
            <person name="Fristensky B."/>
            <person name="Chen L."/>
            <person name="Suen T."/>
            <person name="Chen Q."/>
            <person name="Ma K."/>
        </authorList>
    </citation>
    <scope>NUCLEOTIDE SEQUENCE [LARGE SCALE GENOMIC DNA]</scope>
    <source>
        <strain evidence="7 8">DSM 11164</strain>
    </source>
</reference>
<dbReference type="GO" id="GO:0005315">
    <property type="term" value="F:phosphate transmembrane transporter activity"/>
    <property type="evidence" value="ECO:0007669"/>
    <property type="project" value="InterPro"/>
</dbReference>
<dbReference type="InterPro" id="IPR001204">
    <property type="entry name" value="Phos_transporter"/>
</dbReference>
<dbReference type="OrthoDB" id="19855at2"/>
<protein>
    <submittedName>
        <fullName evidence="7">Phosphate permease</fullName>
    </submittedName>
</protein>
<evidence type="ECO:0000313" key="8">
    <source>
        <dbReference type="Proteomes" id="UP000077469"/>
    </source>
</evidence>
<evidence type="ECO:0000256" key="6">
    <source>
        <dbReference type="SAM" id="Phobius"/>
    </source>
</evidence>
<dbReference type="GO" id="GO:0035435">
    <property type="term" value="P:phosphate ion transmembrane transport"/>
    <property type="evidence" value="ECO:0007669"/>
    <property type="project" value="TreeGrafter"/>
</dbReference>
<dbReference type="STRING" id="1123384.AJ81_08010"/>
<evidence type="ECO:0000256" key="2">
    <source>
        <dbReference type="ARBA" id="ARBA00022448"/>
    </source>
</evidence>
<feature type="transmembrane region" description="Helical" evidence="6">
    <location>
        <begin position="98"/>
        <end position="119"/>
    </location>
</feature>
<evidence type="ECO:0000256" key="3">
    <source>
        <dbReference type="ARBA" id="ARBA00022692"/>
    </source>
</evidence>
<keyword evidence="5 6" id="KW-0472">Membrane</keyword>
<name>A0A0X1KS35_9THEM</name>
<feature type="transmembrane region" description="Helical" evidence="6">
    <location>
        <begin position="189"/>
        <end position="214"/>
    </location>
</feature>
<feature type="transmembrane region" description="Helical" evidence="6">
    <location>
        <begin position="282"/>
        <end position="303"/>
    </location>
</feature>
<evidence type="ECO:0000256" key="5">
    <source>
        <dbReference type="ARBA" id="ARBA00023136"/>
    </source>
</evidence>
<comment type="subcellular location">
    <subcellularLocation>
        <location evidence="1">Membrane</location>
        <topology evidence="1">Multi-pass membrane protein</topology>
    </subcellularLocation>
</comment>
<feature type="transmembrane region" description="Helical" evidence="6">
    <location>
        <begin position="250"/>
        <end position="270"/>
    </location>
</feature>
<evidence type="ECO:0000256" key="4">
    <source>
        <dbReference type="ARBA" id="ARBA00022989"/>
    </source>
</evidence>
<feature type="transmembrane region" description="Helical" evidence="6">
    <location>
        <begin position="160"/>
        <end position="177"/>
    </location>
</feature>
<evidence type="ECO:0000256" key="1">
    <source>
        <dbReference type="ARBA" id="ARBA00004141"/>
    </source>
</evidence>
<gene>
    <name evidence="7" type="ORF">AJ81_08010</name>
</gene>
<dbReference type="PANTHER" id="PTHR11101:SF80">
    <property type="entry name" value="PHOSPHATE TRANSPORTER"/>
    <property type="match status" value="1"/>
</dbReference>
<keyword evidence="4 6" id="KW-1133">Transmembrane helix</keyword>
<feature type="transmembrane region" description="Helical" evidence="6">
    <location>
        <begin position="67"/>
        <end position="86"/>
    </location>
</feature>
<dbReference type="AlphaFoldDB" id="A0A0X1KS35"/>
<keyword evidence="3 6" id="KW-0812">Transmembrane</keyword>
<proteinExistence type="predicted"/>
<evidence type="ECO:0000313" key="7">
    <source>
        <dbReference type="EMBL" id="AJC74125.1"/>
    </source>
</evidence>
<dbReference type="Proteomes" id="UP000077469">
    <property type="component" value="Chromosome"/>
</dbReference>
<accession>A0A0X1KS35</accession>
<dbReference type="PaxDb" id="1123384-AJ81_08010"/>
<dbReference type="EMBL" id="CP007141">
    <property type="protein sequence ID" value="AJC74125.1"/>
    <property type="molecule type" value="Genomic_DNA"/>
</dbReference>
<dbReference type="PANTHER" id="PTHR11101">
    <property type="entry name" value="PHOSPHATE TRANSPORTER"/>
    <property type="match status" value="1"/>
</dbReference>